<keyword evidence="4" id="KW-1185">Reference proteome</keyword>
<feature type="compositionally biased region" description="Basic and acidic residues" evidence="1">
    <location>
        <begin position="97"/>
        <end position="106"/>
    </location>
</feature>
<feature type="non-terminal residue" evidence="3">
    <location>
        <position position="1"/>
    </location>
</feature>
<feature type="region of interest" description="Disordered" evidence="1">
    <location>
        <begin position="69"/>
        <end position="129"/>
    </location>
</feature>
<dbReference type="PROSITE" id="PS00028">
    <property type="entry name" value="ZINC_FINGER_C2H2_1"/>
    <property type="match status" value="1"/>
</dbReference>
<accession>A0A9D3MIE2</accession>
<evidence type="ECO:0000256" key="1">
    <source>
        <dbReference type="SAM" id="MobiDB-lite"/>
    </source>
</evidence>
<feature type="domain" description="C2H2-type" evidence="2">
    <location>
        <begin position="143"/>
        <end position="163"/>
    </location>
</feature>
<sequence>MGVLEPIPVCIGREFYIRMEETSGGAILVSPTRGQQEAIFAQQPTVSADGRQEVDSLFQVIEKLSAIAERRPPRSGSLSGGKRPHAPCGPMAVTVKKPKEEKDSGKGMESVAGGDSRASSEGAAEEPVKEKWYSQEQCGAYRCLICSYVCSQQRTLKTHAWKHAGLVRCSYPVFEDGPEATPLSPP</sequence>
<dbReference type="AlphaFoldDB" id="A0A9D3MIE2"/>
<organism evidence="3 4">
    <name type="scientific">Anguilla anguilla</name>
    <name type="common">European freshwater eel</name>
    <name type="synonym">Muraena anguilla</name>
    <dbReference type="NCBI Taxonomy" id="7936"/>
    <lineage>
        <taxon>Eukaryota</taxon>
        <taxon>Metazoa</taxon>
        <taxon>Chordata</taxon>
        <taxon>Craniata</taxon>
        <taxon>Vertebrata</taxon>
        <taxon>Euteleostomi</taxon>
        <taxon>Actinopterygii</taxon>
        <taxon>Neopterygii</taxon>
        <taxon>Teleostei</taxon>
        <taxon>Anguilliformes</taxon>
        <taxon>Anguillidae</taxon>
        <taxon>Anguilla</taxon>
    </lineage>
</organism>
<reference evidence="3" key="1">
    <citation type="submission" date="2021-01" db="EMBL/GenBank/DDBJ databases">
        <title>A chromosome-scale assembly of European eel, Anguilla anguilla.</title>
        <authorList>
            <person name="Henkel C."/>
            <person name="Jong-Raadsen S.A."/>
            <person name="Dufour S."/>
            <person name="Weltzien F.-A."/>
            <person name="Palstra A.P."/>
            <person name="Pelster B."/>
            <person name="Spaink H.P."/>
            <person name="Van Den Thillart G.E."/>
            <person name="Jansen H."/>
            <person name="Zahm M."/>
            <person name="Klopp C."/>
            <person name="Cedric C."/>
            <person name="Louis A."/>
            <person name="Berthelot C."/>
            <person name="Parey E."/>
            <person name="Roest Crollius H."/>
            <person name="Montfort J."/>
            <person name="Robinson-Rechavi M."/>
            <person name="Bucao C."/>
            <person name="Bouchez O."/>
            <person name="Gislard M."/>
            <person name="Lluch J."/>
            <person name="Milhes M."/>
            <person name="Lampietro C."/>
            <person name="Lopez Roques C."/>
            <person name="Donnadieu C."/>
            <person name="Braasch I."/>
            <person name="Desvignes T."/>
            <person name="Postlethwait J."/>
            <person name="Bobe J."/>
            <person name="Guiguen Y."/>
            <person name="Dirks R."/>
        </authorList>
    </citation>
    <scope>NUCLEOTIDE SEQUENCE</scope>
    <source>
        <strain evidence="3">Tag_6206</strain>
        <tissue evidence="3">Liver</tissue>
    </source>
</reference>
<evidence type="ECO:0000313" key="3">
    <source>
        <dbReference type="EMBL" id="KAG5849369.1"/>
    </source>
</evidence>
<evidence type="ECO:0000259" key="2">
    <source>
        <dbReference type="PROSITE" id="PS00028"/>
    </source>
</evidence>
<protein>
    <recommendedName>
        <fullName evidence="2">C2H2-type domain-containing protein</fullName>
    </recommendedName>
</protein>
<dbReference type="Proteomes" id="UP001044222">
    <property type="component" value="Unassembled WGS sequence"/>
</dbReference>
<dbReference type="InterPro" id="IPR013087">
    <property type="entry name" value="Znf_C2H2_type"/>
</dbReference>
<comment type="caution">
    <text evidence="3">The sequence shown here is derived from an EMBL/GenBank/DDBJ whole genome shotgun (WGS) entry which is preliminary data.</text>
</comment>
<evidence type="ECO:0000313" key="4">
    <source>
        <dbReference type="Proteomes" id="UP001044222"/>
    </source>
</evidence>
<proteinExistence type="predicted"/>
<dbReference type="EMBL" id="JAFIRN010000005">
    <property type="protein sequence ID" value="KAG5849369.1"/>
    <property type="molecule type" value="Genomic_DNA"/>
</dbReference>
<name>A0A9D3MIE2_ANGAN</name>
<gene>
    <name evidence="3" type="ORF">ANANG_G00109610</name>
</gene>